<evidence type="ECO:0000313" key="2">
    <source>
        <dbReference type="Proteomes" id="UP000191500"/>
    </source>
</evidence>
<protein>
    <submittedName>
        <fullName evidence="1">Uncharacterized protein</fullName>
    </submittedName>
</protein>
<sequence>MEFPIPNGAQEQSEHFTPEAVERFPIEAAEAFELEDEVIRRLHRTGSPPGSLLCSFPDPAPATTLNQFRFQLYRENGVWPGLTGYLEKYVNASHLVWSMCAMLADSNIDPDYKDTFELWRAQWRQFDKSFEIHGNTTRTMDVPPSPVTVMWIQKPNSLSYVQLRLNEYKEKERDREALEALWKWMLDVPAEAIVEGTFIIKLGYEPWFPKE</sequence>
<accession>A0A1V6US51</accession>
<reference evidence="2" key="1">
    <citation type="journal article" date="2017" name="Nat. Microbiol.">
        <title>Global analysis of biosynthetic gene clusters reveals vast potential of secondary metabolite production in Penicillium species.</title>
        <authorList>
            <person name="Nielsen J.C."/>
            <person name="Grijseels S."/>
            <person name="Prigent S."/>
            <person name="Ji B."/>
            <person name="Dainat J."/>
            <person name="Nielsen K.F."/>
            <person name="Frisvad J.C."/>
            <person name="Workman M."/>
            <person name="Nielsen J."/>
        </authorList>
    </citation>
    <scope>NUCLEOTIDE SEQUENCE [LARGE SCALE GENOMIC DNA]</scope>
    <source>
        <strain evidence="2">IBT 31321</strain>
    </source>
</reference>
<name>A0A1V6US51_9EURO</name>
<dbReference type="Proteomes" id="UP000191500">
    <property type="component" value="Unassembled WGS sequence"/>
</dbReference>
<keyword evidence="2" id="KW-1185">Reference proteome</keyword>
<comment type="caution">
    <text evidence="1">The sequence shown here is derived from an EMBL/GenBank/DDBJ whole genome shotgun (WGS) entry which is preliminary data.</text>
</comment>
<dbReference type="EMBL" id="MDDG01000005">
    <property type="protein sequence ID" value="OQE41246.1"/>
    <property type="molecule type" value="Genomic_DNA"/>
</dbReference>
<proteinExistence type="predicted"/>
<dbReference type="STRING" id="36646.A0A1V6US51"/>
<dbReference type="AlphaFoldDB" id="A0A1V6US51"/>
<evidence type="ECO:0000313" key="1">
    <source>
        <dbReference type="EMBL" id="OQE41246.1"/>
    </source>
</evidence>
<organism evidence="1 2">
    <name type="scientific">Penicillium coprophilum</name>
    <dbReference type="NCBI Taxonomy" id="36646"/>
    <lineage>
        <taxon>Eukaryota</taxon>
        <taxon>Fungi</taxon>
        <taxon>Dikarya</taxon>
        <taxon>Ascomycota</taxon>
        <taxon>Pezizomycotina</taxon>
        <taxon>Eurotiomycetes</taxon>
        <taxon>Eurotiomycetidae</taxon>
        <taxon>Eurotiales</taxon>
        <taxon>Aspergillaceae</taxon>
        <taxon>Penicillium</taxon>
    </lineage>
</organism>
<gene>
    <name evidence="1" type="ORF">PENCOP_c005G06946</name>
</gene>